<evidence type="ECO:0000259" key="2">
    <source>
        <dbReference type="Pfam" id="PF13038"/>
    </source>
</evidence>
<keyword evidence="1" id="KW-1133">Transmembrane helix</keyword>
<evidence type="ECO:0000313" key="3">
    <source>
        <dbReference type="EMBL" id="OEH83035.1"/>
    </source>
</evidence>
<sequence>MKKLKWPLITSASTSLGIALYLLFVKQSFTFQTLSDTFFIVSLFFLIVGIALWIMSSGFFDTFQRTMKNAFRFRKKNDPQEFTPLSIIGNDHRLFWLETGGILLIIALCFLLFYFL</sequence>
<evidence type="ECO:0000313" key="4">
    <source>
        <dbReference type="Proteomes" id="UP000095256"/>
    </source>
</evidence>
<feature type="transmembrane region" description="Helical" evidence="1">
    <location>
        <begin position="6"/>
        <end position="25"/>
    </location>
</feature>
<dbReference type="AlphaFoldDB" id="A0A1E5KYV0"/>
<proteinExistence type="predicted"/>
<feature type="transmembrane region" description="Helical" evidence="1">
    <location>
        <begin position="37"/>
        <end position="60"/>
    </location>
</feature>
<accession>A0A1E5KYV0</accession>
<comment type="caution">
    <text evidence="3">The sequence shown here is derived from an EMBL/GenBank/DDBJ whole genome shotgun (WGS) entry which is preliminary data.</text>
</comment>
<reference evidence="3 4" key="1">
    <citation type="submission" date="2016-09" db="EMBL/GenBank/DDBJ databases">
        <authorList>
            <person name="Capua I."/>
            <person name="De Benedictis P."/>
            <person name="Joannis T."/>
            <person name="Lombin L.H."/>
            <person name="Cattoli G."/>
        </authorList>
    </citation>
    <scope>NUCLEOTIDE SEQUENCE [LARGE SCALE GENOMIC DNA]</scope>
    <source>
        <strain evidence="3 4">LMG 25899</strain>
    </source>
</reference>
<dbReference type="InterPro" id="IPR025007">
    <property type="entry name" value="DUF3899"/>
</dbReference>
<dbReference type="Pfam" id="PF13038">
    <property type="entry name" value="DUF3899"/>
    <property type="match status" value="1"/>
</dbReference>
<keyword evidence="1" id="KW-0812">Transmembrane</keyword>
<protein>
    <recommendedName>
        <fullName evidence="2">DUF3899 domain-containing protein</fullName>
    </recommendedName>
</protein>
<dbReference type="RefSeq" id="WP_069697990.1">
    <property type="nucleotide sequence ID" value="NZ_JAGGMA010000002.1"/>
</dbReference>
<dbReference type="STRING" id="762845.BCR26_01830"/>
<dbReference type="Proteomes" id="UP000095256">
    <property type="component" value="Unassembled WGS sequence"/>
</dbReference>
<feature type="transmembrane region" description="Helical" evidence="1">
    <location>
        <begin position="94"/>
        <end position="115"/>
    </location>
</feature>
<dbReference type="EMBL" id="MIEK01000012">
    <property type="protein sequence ID" value="OEH83035.1"/>
    <property type="molecule type" value="Genomic_DNA"/>
</dbReference>
<gene>
    <name evidence="3" type="ORF">BCR26_01830</name>
</gene>
<evidence type="ECO:0000256" key="1">
    <source>
        <dbReference type="SAM" id="Phobius"/>
    </source>
</evidence>
<dbReference type="OrthoDB" id="2157555at2"/>
<keyword evidence="4" id="KW-1185">Reference proteome</keyword>
<name>A0A1E5KYV0_9ENTE</name>
<feature type="domain" description="DUF3899" evidence="2">
    <location>
        <begin position="36"/>
        <end position="82"/>
    </location>
</feature>
<keyword evidence="1" id="KW-0472">Membrane</keyword>
<organism evidence="3 4">
    <name type="scientific">Enterococcus rivorum</name>
    <dbReference type="NCBI Taxonomy" id="762845"/>
    <lineage>
        <taxon>Bacteria</taxon>
        <taxon>Bacillati</taxon>
        <taxon>Bacillota</taxon>
        <taxon>Bacilli</taxon>
        <taxon>Lactobacillales</taxon>
        <taxon>Enterococcaceae</taxon>
        <taxon>Enterococcus</taxon>
    </lineage>
</organism>